<dbReference type="InterPro" id="IPR015495">
    <property type="entry name" value="Myb_TF_plants"/>
</dbReference>
<evidence type="ECO:0000259" key="7">
    <source>
        <dbReference type="PROSITE" id="PS50090"/>
    </source>
</evidence>
<dbReference type="PROSITE" id="PS51294">
    <property type="entry name" value="HTH_MYB"/>
    <property type="match status" value="2"/>
</dbReference>
<keyword evidence="10" id="KW-1185">Reference proteome</keyword>
<dbReference type="GO" id="GO:0003677">
    <property type="term" value="F:DNA binding"/>
    <property type="evidence" value="ECO:0007669"/>
    <property type="project" value="UniProtKB-KW"/>
</dbReference>
<keyword evidence="5" id="KW-0539">Nucleus</keyword>
<sequence>MGRAPCCEKIGLRRGRWTAEEDEKLSTYIEAHGEGSWRSLPKNAGLLRCGKSCRLRWINYLRSDVKRGNISAEEEDTIVKLHASFGNRWSLIAGHLSGRTDNEIKNYWNSHLSRKLTPSNPKIIPTKRWSSATKNMKPPKTTTASAAEKQVNMINSSFGGGGDVETVPDSFSSSSSSGGEKENKLDDCFNNESLIIDPTDQVLLLTDDHEDLILNMNSSSSSTNGGSQVDPQVDWGWEWDFEGVDSLVGLGIEEEDDDIMSWPWEISTEEPGVVDEQKQDSMIAWLLS</sequence>
<evidence type="ECO:0000256" key="6">
    <source>
        <dbReference type="SAM" id="MobiDB-lite"/>
    </source>
</evidence>
<evidence type="ECO:0000256" key="2">
    <source>
        <dbReference type="ARBA" id="ARBA00023015"/>
    </source>
</evidence>
<organism evidence="9 10">
    <name type="scientific">Mikania micrantha</name>
    <name type="common">bitter vine</name>
    <dbReference type="NCBI Taxonomy" id="192012"/>
    <lineage>
        <taxon>Eukaryota</taxon>
        <taxon>Viridiplantae</taxon>
        <taxon>Streptophyta</taxon>
        <taxon>Embryophyta</taxon>
        <taxon>Tracheophyta</taxon>
        <taxon>Spermatophyta</taxon>
        <taxon>Magnoliopsida</taxon>
        <taxon>eudicotyledons</taxon>
        <taxon>Gunneridae</taxon>
        <taxon>Pentapetalae</taxon>
        <taxon>asterids</taxon>
        <taxon>campanulids</taxon>
        <taxon>Asterales</taxon>
        <taxon>Asteraceae</taxon>
        <taxon>Asteroideae</taxon>
        <taxon>Heliantheae alliance</taxon>
        <taxon>Eupatorieae</taxon>
        <taxon>Mikania</taxon>
    </lineage>
</organism>
<dbReference type="PANTHER" id="PTHR47999:SF6">
    <property type="entry name" value="MYB-RELATED PROTEIN P"/>
    <property type="match status" value="1"/>
</dbReference>
<keyword evidence="2" id="KW-0805">Transcription regulation</keyword>
<dbReference type="PANTHER" id="PTHR47999">
    <property type="entry name" value="TRANSCRIPTION FACTOR MYB8-RELATED-RELATED"/>
    <property type="match status" value="1"/>
</dbReference>
<evidence type="ECO:0000256" key="1">
    <source>
        <dbReference type="ARBA" id="ARBA00004123"/>
    </source>
</evidence>
<gene>
    <name evidence="9" type="ORF">E3N88_33677</name>
</gene>
<feature type="domain" description="HTH myb-type" evidence="8">
    <location>
        <begin position="9"/>
        <end position="61"/>
    </location>
</feature>
<keyword evidence="3" id="KW-0238">DNA-binding</keyword>
<dbReference type="InterPro" id="IPR001005">
    <property type="entry name" value="SANT/Myb"/>
</dbReference>
<proteinExistence type="predicted"/>
<evidence type="ECO:0000256" key="5">
    <source>
        <dbReference type="ARBA" id="ARBA00023242"/>
    </source>
</evidence>
<dbReference type="CDD" id="cd00167">
    <property type="entry name" value="SANT"/>
    <property type="match status" value="2"/>
</dbReference>
<dbReference type="InterPro" id="IPR017930">
    <property type="entry name" value="Myb_dom"/>
</dbReference>
<dbReference type="Gene3D" id="1.10.10.60">
    <property type="entry name" value="Homeodomain-like"/>
    <property type="match status" value="2"/>
</dbReference>
<comment type="caution">
    <text evidence="9">The sequence shown here is derived from an EMBL/GenBank/DDBJ whole genome shotgun (WGS) entry which is preliminary data.</text>
</comment>
<feature type="domain" description="Myb-like" evidence="7">
    <location>
        <begin position="62"/>
        <end position="112"/>
    </location>
</feature>
<dbReference type="SMART" id="SM00717">
    <property type="entry name" value="SANT"/>
    <property type="match status" value="2"/>
</dbReference>
<reference evidence="9 10" key="1">
    <citation type="submission" date="2019-05" db="EMBL/GenBank/DDBJ databases">
        <title>Mikania micrantha, genome provides insights into the molecular mechanism of rapid growth.</title>
        <authorList>
            <person name="Liu B."/>
        </authorList>
    </citation>
    <scope>NUCLEOTIDE SEQUENCE [LARGE SCALE GENOMIC DNA]</scope>
    <source>
        <strain evidence="9">NLD-2019</strain>
        <tissue evidence="9">Leaf</tissue>
    </source>
</reference>
<dbReference type="EMBL" id="SZYD01000016">
    <property type="protein sequence ID" value="KAD3338156.1"/>
    <property type="molecule type" value="Genomic_DNA"/>
</dbReference>
<evidence type="ECO:0000259" key="8">
    <source>
        <dbReference type="PROSITE" id="PS51294"/>
    </source>
</evidence>
<protein>
    <submittedName>
        <fullName evidence="9">Uncharacterized protein</fullName>
    </submittedName>
</protein>
<dbReference type="GO" id="GO:0005634">
    <property type="term" value="C:nucleus"/>
    <property type="evidence" value="ECO:0007669"/>
    <property type="project" value="UniProtKB-SubCell"/>
</dbReference>
<evidence type="ECO:0000313" key="10">
    <source>
        <dbReference type="Proteomes" id="UP000326396"/>
    </source>
</evidence>
<keyword evidence="4" id="KW-0804">Transcription</keyword>
<comment type="subcellular location">
    <subcellularLocation>
        <location evidence="1">Nucleus</location>
    </subcellularLocation>
</comment>
<dbReference type="InterPro" id="IPR009057">
    <property type="entry name" value="Homeodomain-like_sf"/>
</dbReference>
<name>A0A5N6MCM1_9ASTR</name>
<dbReference type="FunFam" id="1.10.10.60:FF:000121">
    <property type="entry name" value="Myb transcription factor"/>
    <property type="match status" value="1"/>
</dbReference>
<feature type="domain" description="Myb-like" evidence="7">
    <location>
        <begin position="9"/>
        <end position="61"/>
    </location>
</feature>
<evidence type="ECO:0000256" key="4">
    <source>
        <dbReference type="ARBA" id="ARBA00023163"/>
    </source>
</evidence>
<evidence type="ECO:0000313" key="9">
    <source>
        <dbReference type="EMBL" id="KAD3338156.1"/>
    </source>
</evidence>
<dbReference type="PROSITE" id="PS50090">
    <property type="entry name" value="MYB_LIKE"/>
    <property type="match status" value="2"/>
</dbReference>
<dbReference type="SUPFAM" id="SSF46689">
    <property type="entry name" value="Homeodomain-like"/>
    <property type="match status" value="1"/>
</dbReference>
<feature type="region of interest" description="Disordered" evidence="6">
    <location>
        <begin position="158"/>
        <end position="184"/>
    </location>
</feature>
<feature type="domain" description="HTH myb-type" evidence="8">
    <location>
        <begin position="62"/>
        <end position="116"/>
    </location>
</feature>
<dbReference type="Proteomes" id="UP000326396">
    <property type="component" value="Linkage Group LG6"/>
</dbReference>
<dbReference type="AlphaFoldDB" id="A0A5N6MCM1"/>
<evidence type="ECO:0000256" key="3">
    <source>
        <dbReference type="ARBA" id="ARBA00023125"/>
    </source>
</evidence>
<dbReference type="Pfam" id="PF00249">
    <property type="entry name" value="Myb_DNA-binding"/>
    <property type="match status" value="2"/>
</dbReference>
<accession>A0A5N6MCM1</accession>
<dbReference type="OrthoDB" id="2143914at2759"/>